<keyword evidence="9" id="KW-0732">Signal</keyword>
<dbReference type="GO" id="GO:0017119">
    <property type="term" value="C:Golgi transport complex"/>
    <property type="evidence" value="ECO:0007669"/>
    <property type="project" value="UniProtKB-UniRule"/>
</dbReference>
<dbReference type="CDD" id="cd03882">
    <property type="entry name" value="M28_nicalin_like"/>
    <property type="match status" value="1"/>
</dbReference>
<keyword evidence="7 16" id="KW-0813">Transport</keyword>
<comment type="subunit">
    <text evidence="6">Component of the conserved oligomeric Golgi complex which is composed of eight different subunits and is required for normal Golgi morphology and localization.</text>
</comment>
<dbReference type="InterPro" id="IPR016574">
    <property type="entry name" value="Nicalin"/>
</dbReference>
<comment type="similarity">
    <text evidence="4">Belongs to the nicastrin family.</text>
</comment>
<evidence type="ECO:0000256" key="2">
    <source>
        <dbReference type="ARBA" id="ARBA00004389"/>
    </source>
</evidence>
<evidence type="ECO:0000259" key="18">
    <source>
        <dbReference type="Pfam" id="PF04389"/>
    </source>
</evidence>
<dbReference type="InterPro" id="IPR048368">
    <property type="entry name" value="COG6_N"/>
</dbReference>
<evidence type="ECO:0000256" key="11">
    <source>
        <dbReference type="ARBA" id="ARBA00022927"/>
    </source>
</evidence>
<dbReference type="Proteomes" id="UP001142055">
    <property type="component" value="Chromosome 2"/>
</dbReference>
<dbReference type="SMART" id="SM01087">
    <property type="entry name" value="COG6"/>
    <property type="match status" value="1"/>
</dbReference>
<dbReference type="GO" id="GO:0015031">
    <property type="term" value="P:protein transport"/>
    <property type="evidence" value="ECO:0007669"/>
    <property type="project" value="UniProtKB-KW"/>
</dbReference>
<evidence type="ECO:0000256" key="1">
    <source>
        <dbReference type="ARBA" id="ARBA00003627"/>
    </source>
</evidence>
<evidence type="ECO:0000256" key="3">
    <source>
        <dbReference type="ARBA" id="ARBA00004395"/>
    </source>
</evidence>
<keyword evidence="8 17" id="KW-0812">Transmembrane</keyword>
<dbReference type="AlphaFoldDB" id="A0A9Q0RLJ9"/>
<evidence type="ECO:0000256" key="17">
    <source>
        <dbReference type="SAM" id="Phobius"/>
    </source>
</evidence>
<dbReference type="InterPro" id="IPR007484">
    <property type="entry name" value="Peptidase_M28"/>
</dbReference>
<evidence type="ECO:0000256" key="12">
    <source>
        <dbReference type="ARBA" id="ARBA00022989"/>
    </source>
</evidence>
<evidence type="ECO:0000256" key="4">
    <source>
        <dbReference type="ARBA" id="ARBA00007717"/>
    </source>
</evidence>
<dbReference type="InterPro" id="IPR010490">
    <property type="entry name" value="COG6"/>
</dbReference>
<dbReference type="Pfam" id="PF04389">
    <property type="entry name" value="Peptidase_M28"/>
    <property type="match status" value="1"/>
</dbReference>
<dbReference type="SUPFAM" id="SSF53187">
    <property type="entry name" value="Zn-dependent exopeptidases"/>
    <property type="match status" value="1"/>
</dbReference>
<feature type="domain" description="Conserved oligomeric complex COG6 N-terminal" evidence="19">
    <location>
        <begin position="29"/>
        <end position="140"/>
    </location>
</feature>
<keyword evidence="15" id="KW-0325">Glycoprotein</keyword>
<evidence type="ECO:0000259" key="19">
    <source>
        <dbReference type="Pfam" id="PF06419"/>
    </source>
</evidence>
<accession>A0A9Q0RLJ9</accession>
<evidence type="ECO:0000256" key="5">
    <source>
        <dbReference type="ARBA" id="ARBA00011023"/>
    </source>
</evidence>
<evidence type="ECO:0000256" key="16">
    <source>
        <dbReference type="RuleBase" id="RU365075"/>
    </source>
</evidence>
<evidence type="ECO:0000256" key="8">
    <source>
        <dbReference type="ARBA" id="ARBA00022692"/>
    </source>
</evidence>
<dbReference type="InterPro" id="IPR048369">
    <property type="entry name" value="COG6_C"/>
</dbReference>
<comment type="function">
    <text evidence="1 16">Required for normal Golgi function.</text>
</comment>
<dbReference type="Pfam" id="PF06419">
    <property type="entry name" value="COG6_N"/>
    <property type="match status" value="1"/>
</dbReference>
<feature type="transmembrane region" description="Helical" evidence="17">
    <location>
        <begin position="1162"/>
        <end position="1183"/>
    </location>
</feature>
<evidence type="ECO:0000256" key="10">
    <source>
        <dbReference type="ARBA" id="ARBA00022824"/>
    </source>
</evidence>
<dbReference type="PANTHER" id="PTHR31826">
    <property type="entry name" value="NICALIN"/>
    <property type="match status" value="1"/>
</dbReference>
<evidence type="ECO:0000256" key="15">
    <source>
        <dbReference type="ARBA" id="ARBA00023180"/>
    </source>
</evidence>
<evidence type="ECO:0000256" key="14">
    <source>
        <dbReference type="ARBA" id="ARBA00023136"/>
    </source>
</evidence>
<comment type="similarity">
    <text evidence="5 16">Belongs to the COG6 family.</text>
</comment>
<keyword evidence="10" id="KW-0256">Endoplasmic reticulum</keyword>
<keyword evidence="13 16" id="KW-0333">Golgi apparatus</keyword>
<evidence type="ECO:0000256" key="6">
    <source>
        <dbReference type="ARBA" id="ARBA00011166"/>
    </source>
</evidence>
<evidence type="ECO:0000313" key="22">
    <source>
        <dbReference type="Proteomes" id="UP001142055"/>
    </source>
</evidence>
<evidence type="ECO:0000256" key="13">
    <source>
        <dbReference type="ARBA" id="ARBA00023034"/>
    </source>
</evidence>
<keyword evidence="14 16" id="KW-0472">Membrane</keyword>
<reference evidence="21" key="1">
    <citation type="submission" date="2022-12" db="EMBL/GenBank/DDBJ databases">
        <title>Genome assemblies of Blomia tropicalis.</title>
        <authorList>
            <person name="Cui Y."/>
        </authorList>
    </citation>
    <scope>NUCLEOTIDE SEQUENCE</scope>
    <source>
        <tissue evidence="21">Adult mites</tissue>
    </source>
</reference>
<dbReference type="EMBL" id="JAPWDV010000002">
    <property type="protein sequence ID" value="KAJ6218796.1"/>
    <property type="molecule type" value="Genomic_DNA"/>
</dbReference>
<comment type="subcellular location">
    <subcellularLocation>
        <location evidence="2">Endoplasmic reticulum membrane</location>
        <topology evidence="2">Single-pass membrane protein</topology>
    </subcellularLocation>
    <subcellularLocation>
        <location evidence="3 16">Golgi apparatus membrane</location>
        <topology evidence="3 16">Peripheral membrane protein</topology>
    </subcellularLocation>
</comment>
<evidence type="ECO:0000259" key="20">
    <source>
        <dbReference type="Pfam" id="PF20653"/>
    </source>
</evidence>
<dbReference type="GO" id="GO:0000139">
    <property type="term" value="C:Golgi membrane"/>
    <property type="evidence" value="ECO:0007669"/>
    <property type="project" value="UniProtKB-SubCell"/>
</dbReference>
<evidence type="ECO:0000256" key="9">
    <source>
        <dbReference type="ARBA" id="ARBA00022729"/>
    </source>
</evidence>
<dbReference type="Pfam" id="PF20653">
    <property type="entry name" value="COG6_C"/>
    <property type="match status" value="1"/>
</dbReference>
<comment type="caution">
    <text evidence="21">The sequence shown here is derived from an EMBL/GenBank/DDBJ whole genome shotgun (WGS) entry which is preliminary data.</text>
</comment>
<protein>
    <recommendedName>
        <fullName evidence="16">Conserved oligomeric Golgi complex subunit 6</fullName>
        <shortName evidence="16">COG complex subunit 6</shortName>
    </recommendedName>
    <alternativeName>
        <fullName evidence="16">Component of oligomeric Golgi complex 6</fullName>
    </alternativeName>
</protein>
<keyword evidence="11 16" id="KW-0653">Protein transport</keyword>
<dbReference type="Gene3D" id="3.40.630.10">
    <property type="entry name" value="Zn peptidases"/>
    <property type="match status" value="1"/>
</dbReference>
<keyword evidence="22" id="KW-1185">Reference proteome</keyword>
<organism evidence="21 22">
    <name type="scientific">Blomia tropicalis</name>
    <name type="common">Mite</name>
    <dbReference type="NCBI Taxonomy" id="40697"/>
    <lineage>
        <taxon>Eukaryota</taxon>
        <taxon>Metazoa</taxon>
        <taxon>Ecdysozoa</taxon>
        <taxon>Arthropoda</taxon>
        <taxon>Chelicerata</taxon>
        <taxon>Arachnida</taxon>
        <taxon>Acari</taxon>
        <taxon>Acariformes</taxon>
        <taxon>Sarcoptiformes</taxon>
        <taxon>Astigmata</taxon>
        <taxon>Glycyphagoidea</taxon>
        <taxon>Echimyopodidae</taxon>
        <taxon>Blomia</taxon>
    </lineage>
</organism>
<feature type="domain" description="Peptidase M28" evidence="18">
    <location>
        <begin position="850"/>
        <end position="1054"/>
    </location>
</feature>
<dbReference type="GO" id="GO:0009966">
    <property type="term" value="P:regulation of signal transduction"/>
    <property type="evidence" value="ECO:0007669"/>
    <property type="project" value="InterPro"/>
</dbReference>
<gene>
    <name evidence="21" type="ORF">RDWZM_004608</name>
</gene>
<evidence type="ECO:0000256" key="7">
    <source>
        <dbReference type="ARBA" id="ARBA00022448"/>
    </source>
</evidence>
<dbReference type="GO" id="GO:0006891">
    <property type="term" value="P:intra-Golgi vesicle-mediated transport"/>
    <property type="evidence" value="ECO:0007669"/>
    <property type="project" value="UniProtKB-UniRule"/>
</dbReference>
<dbReference type="GO" id="GO:0005789">
    <property type="term" value="C:endoplasmic reticulum membrane"/>
    <property type="evidence" value="ECO:0007669"/>
    <property type="project" value="UniProtKB-SubCell"/>
</dbReference>
<feature type="domain" description="Conserved Oligomeric Golgi complex subunit 6 C-terminal" evidence="20">
    <location>
        <begin position="178"/>
        <end position="618"/>
    </location>
</feature>
<proteinExistence type="inferred from homology"/>
<sequence>MENPLSKKVQKILSFDLDKDTLNSLKNVSELVTDNNLTTRRNLRANIEQQSLQINEKFIKAFNEAFKHLQVLGDQVNFIDESCQNMMTKIEELKFQTSDFLQQTSEVNSELQRLDINEKVLGQFINKFQLNQNEISLLTSNIEKNQSIDDRFFDVLQKIQSIHETSKRQLANNQYITGFEIMDSMSKYEEMADDKLYRWTICILRTINVDTIELHSHLFRAIAHLHRKDVLFKHCIDEYIIVRRSAVSHVFIEALTRGRTSNNTHYPAMERYSHDIIRYISDMLSFLHQTIVFEKDMLNSLLKYCDQEKLANQNTVKTTLASISEGLSRPLKIRIENSLISNNKTATVKLTTEKQNEKTKNYFLVKNVINFYQQIFGQILSDDAPFLYFIKEMLILSDKVFYNTLNFYCSSSSSNSGGPKIDKRFQDNIPQMINIGEHLNEYVQLINELLEIIKTSITTNENDQKLETHRLLSAMIDPFFQHTIIYSSKLSSIEMTIFSYNCSLLLSQTILKYKFTEDFVGNIEKQLDEYIDVLVNEQFQQIITNLSISSFYNAIIQSEQLTTTTPLVTFSGCDHIAISTFLKLFDKFVNNPQMYRMGQLVNVNDQSTREKIWEKSLYMIQRSIEVKMLSEAENVMDYVPFGYLLALVPLILVASVPGTVATSTTISNNQFLVYRVHQIDMPHGTFGSRNSIFNLEAITPGHITDTFIRKCALFKLSEILSENKDIFLNKVLSQSLVSAVLIIYNDLGDGLTTQEILNLQAIEKILLTNETSLPIYLVKENDEINRLYDEYLQAKETSKPKFYDFLLKNVFYDSHQFVVTGPPPLAVDDAVISSIQAKLIGAGLEDQLPTYAVVAHYDSYSAVPGLSHGADSNASGLIILLELIRVFSKLYVNPKTRPGANMLFFVSGGGKINYFGTKRWLEENLDSSHTATSALFENMQFALCLDSLADSIGENGLFMYVSKPPKPGTSTSYYWQKLNDVAKRNYPLTNSSMIHKKINLADDFLSWEHERFSMRRISAFTLSTLSTPKTMRRHTMVDTYHEKYVDTLEVNANIIGEALVRQLYGSIDENLLKSDFAVSRSFIKSMFEYVANIPRAQQLLFSTSKGTSYQLPPFLKTIQSIMKKYSNNHIKILHSKLDSKNPEFKFYDPVTTNMNIFIMKPVVFDFIITITIAIYLALFYLAVKVS</sequence>
<name>A0A9Q0RLJ9_BLOTA</name>
<keyword evidence="12 17" id="KW-1133">Transmembrane helix</keyword>
<evidence type="ECO:0000313" key="21">
    <source>
        <dbReference type="EMBL" id="KAJ6218796.1"/>
    </source>
</evidence>